<feature type="region of interest" description="Disordered" evidence="1">
    <location>
        <begin position="1"/>
        <end position="27"/>
    </location>
</feature>
<dbReference type="Gene3D" id="2.80.10.50">
    <property type="match status" value="2"/>
</dbReference>
<dbReference type="OMA" id="KIHFEAN"/>
<name>A0AA38BNR1_TAXCH</name>
<dbReference type="InterPro" id="IPR035992">
    <property type="entry name" value="Ricin_B-like_lectins"/>
</dbReference>
<dbReference type="EMBL" id="JAHRHJ020003813">
    <property type="protein sequence ID" value="KAH9288180.1"/>
    <property type="molecule type" value="Genomic_DNA"/>
</dbReference>
<dbReference type="InterPro" id="IPR040249">
    <property type="entry name" value="Ricin_B-like_lectin_EULS3-like"/>
</dbReference>
<gene>
    <name evidence="2" type="ORF">KI387_032297</name>
</gene>
<sequence length="362" mass="40286">IVKMFGHHNKHDQQQPAQAPYGGRPYPPASVQGDTVKIYCEANPDYHLANINGHVVMVPDNESDPNQQWIMDTSWGVKIQDKAGFPAFALVNKATGQALRHGHAESEKIALVPYHSDDLNEAVLFTQSADVGKGYQCIRPVNNIDLNLDAVVEGDKHHPSLREGAEIVLSKWNKKESQKWKISPILGSSQGGASGHRSLYEHLNEEEPQGHVVSIYCEANPEFFLAARGHLAVLALGSPHDPHQQWIKVDSWGLKVKDEAGFPSFALVNKATKQALRHGDKEWDQIYLADYNHNKLDDSLLWTLSADVGNGYQCLRPVNNIHLNVDAKAADGEDGGIRDGNELILFSWKKQSNQKWKLQPLN</sequence>
<dbReference type="PANTHER" id="PTHR31257:SF21">
    <property type="entry name" value="OS07G0683600 PROTEIN"/>
    <property type="match status" value="1"/>
</dbReference>
<evidence type="ECO:0000256" key="1">
    <source>
        <dbReference type="SAM" id="MobiDB-lite"/>
    </source>
</evidence>
<keyword evidence="3" id="KW-1185">Reference proteome</keyword>
<evidence type="ECO:0000313" key="3">
    <source>
        <dbReference type="Proteomes" id="UP000824469"/>
    </source>
</evidence>
<reference evidence="2 3" key="1">
    <citation type="journal article" date="2021" name="Nat. Plants">
        <title>The Taxus genome provides insights into paclitaxel biosynthesis.</title>
        <authorList>
            <person name="Xiong X."/>
            <person name="Gou J."/>
            <person name="Liao Q."/>
            <person name="Li Y."/>
            <person name="Zhou Q."/>
            <person name="Bi G."/>
            <person name="Li C."/>
            <person name="Du R."/>
            <person name="Wang X."/>
            <person name="Sun T."/>
            <person name="Guo L."/>
            <person name="Liang H."/>
            <person name="Lu P."/>
            <person name="Wu Y."/>
            <person name="Zhang Z."/>
            <person name="Ro D.K."/>
            <person name="Shang Y."/>
            <person name="Huang S."/>
            <person name="Yan J."/>
        </authorList>
    </citation>
    <scope>NUCLEOTIDE SEQUENCE [LARGE SCALE GENOMIC DNA]</scope>
    <source>
        <strain evidence="2">Ta-2019</strain>
    </source>
</reference>
<dbReference type="Proteomes" id="UP000824469">
    <property type="component" value="Unassembled WGS sequence"/>
</dbReference>
<accession>A0AA38BNR1</accession>
<dbReference type="CDD" id="cd23431">
    <property type="entry name" value="beta-trefoil_Ricin_AtEULS3-like"/>
    <property type="match status" value="2"/>
</dbReference>
<protein>
    <submittedName>
        <fullName evidence="2">Uncharacterized protein</fullName>
    </submittedName>
</protein>
<dbReference type="PANTHER" id="PTHR31257">
    <property type="entry name" value="RICIN B-LIKE LECTIN EULS3"/>
    <property type="match status" value="1"/>
</dbReference>
<dbReference type="AlphaFoldDB" id="A0AA38BNR1"/>
<organism evidence="2 3">
    <name type="scientific">Taxus chinensis</name>
    <name type="common">Chinese yew</name>
    <name type="synonym">Taxus wallichiana var. chinensis</name>
    <dbReference type="NCBI Taxonomy" id="29808"/>
    <lineage>
        <taxon>Eukaryota</taxon>
        <taxon>Viridiplantae</taxon>
        <taxon>Streptophyta</taxon>
        <taxon>Embryophyta</taxon>
        <taxon>Tracheophyta</taxon>
        <taxon>Spermatophyta</taxon>
        <taxon>Pinopsida</taxon>
        <taxon>Pinidae</taxon>
        <taxon>Conifers II</taxon>
        <taxon>Cupressales</taxon>
        <taxon>Taxaceae</taxon>
        <taxon>Taxus</taxon>
    </lineage>
</organism>
<feature type="compositionally biased region" description="Basic residues" evidence="1">
    <location>
        <begin position="1"/>
        <end position="10"/>
    </location>
</feature>
<feature type="non-terminal residue" evidence="2">
    <location>
        <position position="362"/>
    </location>
</feature>
<dbReference type="SUPFAM" id="SSF50370">
    <property type="entry name" value="Ricin B-like lectins"/>
    <property type="match status" value="2"/>
</dbReference>
<feature type="non-terminal residue" evidence="2">
    <location>
        <position position="1"/>
    </location>
</feature>
<evidence type="ECO:0000313" key="2">
    <source>
        <dbReference type="EMBL" id="KAH9288180.1"/>
    </source>
</evidence>
<comment type="caution">
    <text evidence="2">The sequence shown here is derived from an EMBL/GenBank/DDBJ whole genome shotgun (WGS) entry which is preliminary data.</text>
</comment>
<proteinExistence type="predicted"/>